<accession>A0A2A2EXQ5</accession>
<dbReference type="Proteomes" id="UP000217771">
    <property type="component" value="Unassembled WGS sequence"/>
</dbReference>
<gene>
    <name evidence="1" type="ORF">CK498_08400</name>
</gene>
<organism evidence="1 2">
    <name type="scientific">Halomonas salipaludis</name>
    <dbReference type="NCBI Taxonomy" id="2032625"/>
    <lineage>
        <taxon>Bacteria</taxon>
        <taxon>Pseudomonadati</taxon>
        <taxon>Pseudomonadota</taxon>
        <taxon>Gammaproteobacteria</taxon>
        <taxon>Oceanospirillales</taxon>
        <taxon>Halomonadaceae</taxon>
        <taxon>Halomonas</taxon>
    </lineage>
</organism>
<evidence type="ECO:0000313" key="1">
    <source>
        <dbReference type="EMBL" id="PAU77254.1"/>
    </source>
</evidence>
<name>A0A2A2EXQ5_9GAMM</name>
<proteinExistence type="predicted"/>
<protein>
    <submittedName>
        <fullName evidence="1">Uncharacterized protein</fullName>
    </submittedName>
</protein>
<evidence type="ECO:0000313" key="2">
    <source>
        <dbReference type="Proteomes" id="UP000217771"/>
    </source>
</evidence>
<dbReference type="AlphaFoldDB" id="A0A2A2EXQ5"/>
<dbReference type="RefSeq" id="WP_095620426.1">
    <property type="nucleotide sequence ID" value="NZ_NSKB01000003.1"/>
</dbReference>
<reference evidence="1 2" key="1">
    <citation type="submission" date="2017-08" db="EMBL/GenBank/DDBJ databases">
        <title>Halomonas alkalisoli sp. nov., isolated from saline alkaline soil.</title>
        <authorList>
            <person name="Wang D."/>
            <person name="Zhang G."/>
        </authorList>
    </citation>
    <scope>NUCLEOTIDE SEQUENCE [LARGE SCALE GENOMIC DNA]</scope>
    <source>
        <strain evidence="1 2">WRN001</strain>
    </source>
</reference>
<keyword evidence="2" id="KW-1185">Reference proteome</keyword>
<sequence>MIEVHVIDVPEFQAMVDTMRAKTAVTITGPVKGYWTISAPDELTFDRKAMKMKPAVWYGIFTGGLNGEIAHWGRDEVRVVGTNRAL</sequence>
<dbReference type="EMBL" id="NSKB01000003">
    <property type="protein sequence ID" value="PAU77254.1"/>
    <property type="molecule type" value="Genomic_DNA"/>
</dbReference>
<dbReference type="OrthoDB" id="3785744at2"/>
<comment type="caution">
    <text evidence="1">The sequence shown here is derived from an EMBL/GenBank/DDBJ whole genome shotgun (WGS) entry which is preliminary data.</text>
</comment>